<evidence type="ECO:0000256" key="1">
    <source>
        <dbReference type="ARBA" id="ARBA00004141"/>
    </source>
</evidence>
<feature type="transmembrane region" description="Helical" evidence="7">
    <location>
        <begin position="440"/>
        <end position="459"/>
    </location>
</feature>
<dbReference type="InterPro" id="IPR007603">
    <property type="entry name" value="Choline_transptr-like"/>
</dbReference>
<feature type="compositionally biased region" description="Low complexity" evidence="6">
    <location>
        <begin position="22"/>
        <end position="38"/>
    </location>
</feature>
<feature type="transmembrane region" description="Helical" evidence="7">
    <location>
        <begin position="308"/>
        <end position="334"/>
    </location>
</feature>
<dbReference type="Pfam" id="PF04515">
    <property type="entry name" value="Choline_transpo"/>
    <property type="match status" value="1"/>
</dbReference>
<feature type="compositionally biased region" description="Pro residues" evidence="6">
    <location>
        <begin position="184"/>
        <end position="193"/>
    </location>
</feature>
<evidence type="ECO:0000313" key="9">
    <source>
        <dbReference type="Proteomes" id="UP000807025"/>
    </source>
</evidence>
<evidence type="ECO:0000256" key="6">
    <source>
        <dbReference type="SAM" id="MobiDB-lite"/>
    </source>
</evidence>
<dbReference type="EMBL" id="MU154558">
    <property type="protein sequence ID" value="KAF9495779.1"/>
    <property type="molecule type" value="Genomic_DNA"/>
</dbReference>
<comment type="similarity">
    <text evidence="2">Belongs to the CTL (choline transporter-like) family.</text>
</comment>
<feature type="transmembrane region" description="Helical" evidence="7">
    <location>
        <begin position="237"/>
        <end position="260"/>
    </location>
</feature>
<dbReference type="AlphaFoldDB" id="A0A9P6A0S1"/>
<evidence type="ECO:0000256" key="3">
    <source>
        <dbReference type="ARBA" id="ARBA00022692"/>
    </source>
</evidence>
<feature type="transmembrane region" description="Helical" evidence="7">
    <location>
        <begin position="533"/>
        <end position="557"/>
    </location>
</feature>
<keyword evidence="3 7" id="KW-0812">Transmembrane</keyword>
<feature type="transmembrane region" description="Helical" evidence="7">
    <location>
        <begin position="507"/>
        <end position="527"/>
    </location>
</feature>
<gene>
    <name evidence="8" type="ORF">BDN71DRAFT_1446930</name>
</gene>
<dbReference type="PANTHER" id="PTHR12385:SF88">
    <property type="entry name" value="CHOLINE TRANSPORTER-LIKE PROTEIN CTL1"/>
    <property type="match status" value="1"/>
</dbReference>
<name>A0A9P6A0S1_PLEER</name>
<protein>
    <recommendedName>
        <fullName evidence="10">Plasma-membrane choline transporter-domain-containing protein</fullName>
    </recommendedName>
</protein>
<evidence type="ECO:0000256" key="7">
    <source>
        <dbReference type="SAM" id="Phobius"/>
    </source>
</evidence>
<comment type="subcellular location">
    <subcellularLocation>
        <location evidence="1">Membrane</location>
        <topology evidence="1">Multi-pass membrane protein</topology>
    </subcellularLocation>
</comment>
<proteinExistence type="inferred from homology"/>
<evidence type="ECO:0000313" key="8">
    <source>
        <dbReference type="EMBL" id="KAF9495779.1"/>
    </source>
</evidence>
<organism evidence="8 9">
    <name type="scientific">Pleurotus eryngii</name>
    <name type="common">Boletus of the steppes</name>
    <dbReference type="NCBI Taxonomy" id="5323"/>
    <lineage>
        <taxon>Eukaryota</taxon>
        <taxon>Fungi</taxon>
        <taxon>Dikarya</taxon>
        <taxon>Basidiomycota</taxon>
        <taxon>Agaricomycotina</taxon>
        <taxon>Agaricomycetes</taxon>
        <taxon>Agaricomycetidae</taxon>
        <taxon>Agaricales</taxon>
        <taxon>Pleurotineae</taxon>
        <taxon>Pleurotaceae</taxon>
        <taxon>Pleurotus</taxon>
    </lineage>
</organism>
<reference evidence="8" key="1">
    <citation type="submission" date="2020-11" db="EMBL/GenBank/DDBJ databases">
        <authorList>
            <consortium name="DOE Joint Genome Institute"/>
            <person name="Ahrendt S."/>
            <person name="Riley R."/>
            <person name="Andreopoulos W."/>
            <person name="Labutti K."/>
            <person name="Pangilinan J."/>
            <person name="Ruiz-Duenas F.J."/>
            <person name="Barrasa J.M."/>
            <person name="Sanchez-Garcia M."/>
            <person name="Camarero S."/>
            <person name="Miyauchi S."/>
            <person name="Serrano A."/>
            <person name="Linde D."/>
            <person name="Babiker R."/>
            <person name="Drula E."/>
            <person name="Ayuso-Fernandez I."/>
            <person name="Pacheco R."/>
            <person name="Padilla G."/>
            <person name="Ferreira P."/>
            <person name="Barriuso J."/>
            <person name="Kellner H."/>
            <person name="Castanera R."/>
            <person name="Alfaro M."/>
            <person name="Ramirez L."/>
            <person name="Pisabarro A.G."/>
            <person name="Kuo A."/>
            <person name="Tritt A."/>
            <person name="Lipzen A."/>
            <person name="He G."/>
            <person name="Yan M."/>
            <person name="Ng V."/>
            <person name="Cullen D."/>
            <person name="Martin F."/>
            <person name="Rosso M.-N."/>
            <person name="Henrissat B."/>
            <person name="Hibbett D."/>
            <person name="Martinez A.T."/>
            <person name="Grigoriev I.V."/>
        </authorList>
    </citation>
    <scope>NUCLEOTIDE SEQUENCE</scope>
    <source>
        <strain evidence="8">ATCC 90797</strain>
    </source>
</reference>
<feature type="region of interest" description="Disordered" evidence="6">
    <location>
        <begin position="720"/>
        <end position="925"/>
    </location>
</feature>
<keyword evidence="5 7" id="KW-0472">Membrane</keyword>
<feature type="compositionally biased region" description="Low complexity" evidence="6">
    <location>
        <begin position="836"/>
        <end position="872"/>
    </location>
</feature>
<dbReference type="OrthoDB" id="420519at2759"/>
<dbReference type="Proteomes" id="UP000807025">
    <property type="component" value="Unassembled WGS sequence"/>
</dbReference>
<feature type="transmembrane region" description="Helical" evidence="7">
    <location>
        <begin position="392"/>
        <end position="420"/>
    </location>
</feature>
<keyword evidence="9" id="KW-1185">Reference proteome</keyword>
<dbReference type="GO" id="GO:0022857">
    <property type="term" value="F:transmembrane transporter activity"/>
    <property type="evidence" value="ECO:0007669"/>
    <property type="project" value="InterPro"/>
</dbReference>
<accession>A0A9P6A0S1</accession>
<feature type="transmembrane region" description="Helical" evidence="7">
    <location>
        <begin position="666"/>
        <end position="687"/>
    </location>
</feature>
<evidence type="ECO:0000256" key="2">
    <source>
        <dbReference type="ARBA" id="ARBA00007168"/>
    </source>
</evidence>
<feature type="transmembrane region" description="Helical" evidence="7">
    <location>
        <begin position="346"/>
        <end position="367"/>
    </location>
</feature>
<feature type="compositionally biased region" description="Polar residues" evidence="6">
    <location>
        <begin position="102"/>
        <end position="112"/>
    </location>
</feature>
<feature type="region of interest" description="Disordered" evidence="6">
    <location>
        <begin position="16"/>
        <end position="198"/>
    </location>
</feature>
<evidence type="ECO:0008006" key="10">
    <source>
        <dbReference type="Google" id="ProtNLM"/>
    </source>
</evidence>
<dbReference type="PANTHER" id="PTHR12385">
    <property type="entry name" value="CHOLINE TRANSPORTER-LIKE (SLC FAMILY 44)"/>
    <property type="match status" value="1"/>
</dbReference>
<feature type="compositionally biased region" description="Polar residues" evidence="6">
    <location>
        <begin position="906"/>
        <end position="916"/>
    </location>
</feature>
<evidence type="ECO:0000256" key="5">
    <source>
        <dbReference type="ARBA" id="ARBA00023136"/>
    </source>
</evidence>
<sequence length="925" mass="100330">MAASFAVYASQFLNRQQQNAGTSSLSSSSQPMFFSFTTDNGSRGGHSPDDSDLDDGNDPHLRLSNASRLEQGRYSARPLPMDDEDDDPYLRLDEDDGPQRFNPRNTHSSRYDVQNAPLISSEMDDSRREASETRGWLAHQASPLRRARSPSLSPSSSSSSSSSPPPDIFSTPNNRPKLSSPRSHQPPLPPPTSRDPISLSLTESLLPRDGVSRPVHVFSLPDPRHTPRSRRKYHDSIWTALWLAGVTICLVASLITLIFARKPPKRAHLILPYTTLLHTVPLLTILTVLSACAAYLHIWLLKVFVKPVMIATSMFVPATLFISAVCAFVGSFMWDGDTEPTWGETVGLRLFALVPLLLSLFTARRLLHLPQILHMASSTLDLSTKLLAENPFLLALSPAILLCASIISIPFLTLVFRLLLIGYTTGDQVHGSLEWHVRGWANWAIVFTVCIWLWTWGVARGILKMTCSGVIGSWYFADPVAPSPSPTSTHTIHAAIVRSTQPSLGSIALAALVLTIIRLLTLTAIFLHNLPTYVARFTSSFTTFLPAAIGIPIRTVLLGAGTSVLRASFLQGIAWCIGTVESITSAFSRYALIYGGLTGDAFMDSARRAQALTRSVEQRAQTGRRKFKSEPPMALLTIAPLTLTFPFALITYLFVAHSLGAPDQALGAAILAGGVTALVGMFSVGLVEDTVDTLYICYCIDKDLGERRRKEVFSAFEYESRAPVPPAPQADASRPTPRPPVQHQRQPSYAQARQPLPQPSPHSHSPPLVMASSPLINPIESPQPSHRPRTPSGSQLSVPAAVEDDDGINPFEPSYLEDNTVVQSARASSPRPPVRSPTQPSFGAQSSAGSSASASRSHSRNNSLSRSLIQSRAAVVGELDKKPVIRPFSPVSSPLAGSATRGPEASRQSDNGSDGSQFFPGSGFF</sequence>
<feature type="transmembrane region" description="Helical" evidence="7">
    <location>
        <begin position="280"/>
        <end position="301"/>
    </location>
</feature>
<feature type="transmembrane region" description="Helical" evidence="7">
    <location>
        <begin position="633"/>
        <end position="654"/>
    </location>
</feature>
<feature type="compositionally biased region" description="Low complexity" evidence="6">
    <location>
        <begin position="141"/>
        <end position="162"/>
    </location>
</feature>
<comment type="caution">
    <text evidence="8">The sequence shown here is derived from an EMBL/GenBank/DDBJ whole genome shotgun (WGS) entry which is preliminary data.</text>
</comment>
<dbReference type="GO" id="GO:0005886">
    <property type="term" value="C:plasma membrane"/>
    <property type="evidence" value="ECO:0007669"/>
    <property type="project" value="TreeGrafter"/>
</dbReference>
<evidence type="ECO:0000256" key="4">
    <source>
        <dbReference type="ARBA" id="ARBA00022989"/>
    </source>
</evidence>
<keyword evidence="4 7" id="KW-1133">Transmembrane helix</keyword>